<evidence type="ECO:0000256" key="6">
    <source>
        <dbReference type="ARBA" id="ARBA00023098"/>
    </source>
</evidence>
<evidence type="ECO:0000256" key="9">
    <source>
        <dbReference type="SAM" id="MobiDB-lite"/>
    </source>
</evidence>
<keyword evidence="4 8" id="KW-0256">Endoplasmic reticulum</keyword>
<comment type="similarity">
    <text evidence="8">Belongs to the FIT family. Fungal FIT2B/SCS3 subfamily.</text>
</comment>
<feature type="compositionally biased region" description="Low complexity" evidence="9">
    <location>
        <begin position="23"/>
        <end position="37"/>
    </location>
</feature>
<evidence type="ECO:0000256" key="3">
    <source>
        <dbReference type="ARBA" id="ARBA00022801"/>
    </source>
</evidence>
<dbReference type="AlphaFoldDB" id="A0AAD9Z975"/>
<reference evidence="11" key="1">
    <citation type="submission" date="2022-11" db="EMBL/GenBank/DDBJ databases">
        <title>Chromosomal genome sequence assembly and mating type (MAT) locus characterization of the leprose asexual lichenized fungus Lepraria neglecta (Nyl.) Erichsen.</title>
        <authorList>
            <person name="Allen J.L."/>
            <person name="Pfeffer B."/>
        </authorList>
    </citation>
    <scope>NUCLEOTIDE SEQUENCE</scope>
    <source>
        <strain evidence="11">Allen 5258</strain>
    </source>
</reference>
<proteinExistence type="inferred from homology"/>
<keyword evidence="2 8" id="KW-0812">Transmembrane</keyword>
<protein>
    <recommendedName>
        <fullName evidence="8">Acyl-coenzyme A diphosphatase SCS3</fullName>
        <ecNumber evidence="8">3.6.1.-</ecNumber>
    </recommendedName>
    <alternativeName>
        <fullName evidence="8">FIT family protein SCS3</fullName>
    </alternativeName>
</protein>
<accession>A0AAD9Z975</accession>
<evidence type="ECO:0000256" key="10">
    <source>
        <dbReference type="SAM" id="Phobius"/>
    </source>
</evidence>
<dbReference type="InterPro" id="IPR019388">
    <property type="entry name" value="FIT"/>
</dbReference>
<feature type="active site" evidence="8">
    <location>
        <position position="226"/>
    </location>
</feature>
<feature type="region of interest" description="Disordered" evidence="9">
    <location>
        <begin position="1"/>
        <end position="42"/>
    </location>
</feature>
<evidence type="ECO:0000313" key="12">
    <source>
        <dbReference type="Proteomes" id="UP001276659"/>
    </source>
</evidence>
<comment type="function">
    <text evidence="8">Fatty acyl-coenzyme A (CoA) diphosphatase that hydrolyzes fatty acyl-CoA to yield acyl-4'-phosphopantetheine and adenosine 3',5'-bisphosphate. Preferentially hydrolyzes unsaturated long-chain acyl-CoA substrates in the endoplasmic reticulum (ER) lumen. This catalytic activity is required for maintaining ER structure and for lipid droplets (LDs) biogenesis, which are lipid storage organelles involved in maintaining lipid and energy homeostasis. May directly bind to diacylglycerol (DAGs) and triacylglycerol, which is also important for LD biogenesis. May support directional budding of nacent LDs from the ER into the cytosol by reducing DAG levels at sites of LD formation. May play a role in the regulation of cell morphology and cytoskeletal organization. Involved in phospholipid biosynthesis.</text>
</comment>
<feature type="transmembrane region" description="Helical" evidence="10">
    <location>
        <begin position="227"/>
        <end position="248"/>
    </location>
</feature>
<dbReference type="Proteomes" id="UP001276659">
    <property type="component" value="Unassembled WGS sequence"/>
</dbReference>
<evidence type="ECO:0000256" key="4">
    <source>
        <dbReference type="ARBA" id="ARBA00022824"/>
    </source>
</evidence>
<evidence type="ECO:0000313" key="11">
    <source>
        <dbReference type="EMBL" id="KAK3172442.1"/>
    </source>
</evidence>
<evidence type="ECO:0000256" key="8">
    <source>
        <dbReference type="HAMAP-Rule" id="MF_03231"/>
    </source>
</evidence>
<comment type="catalytic activity">
    <reaction evidence="8">
        <text>an acyl-CoA + H2O = an acyl-4'-phosphopantetheine + adenosine 3',5'-bisphosphate + 2 H(+)</text>
        <dbReference type="Rhea" id="RHEA:50044"/>
        <dbReference type="ChEBI" id="CHEBI:15377"/>
        <dbReference type="ChEBI" id="CHEBI:15378"/>
        <dbReference type="ChEBI" id="CHEBI:58342"/>
        <dbReference type="ChEBI" id="CHEBI:58343"/>
        <dbReference type="ChEBI" id="CHEBI:132023"/>
    </reaction>
</comment>
<feature type="transmembrane region" description="Helical" evidence="10">
    <location>
        <begin position="280"/>
        <end position="302"/>
    </location>
</feature>
<comment type="caution">
    <text evidence="11">The sequence shown here is derived from an EMBL/GenBank/DDBJ whole genome shotgun (WGS) entry which is preliminary data.</text>
</comment>
<feature type="transmembrane region" description="Helical" evidence="10">
    <location>
        <begin position="155"/>
        <end position="173"/>
    </location>
</feature>
<evidence type="ECO:0000256" key="5">
    <source>
        <dbReference type="ARBA" id="ARBA00022989"/>
    </source>
</evidence>
<comment type="catalytic activity">
    <reaction evidence="8">
        <text>(9Z)-octadecenoyl-CoA + H2O = S-(9Z-octadecenoyl)-4'-phosphopantetheine + adenosine 3',5'-bisphosphate + 2 H(+)</text>
        <dbReference type="Rhea" id="RHEA:65564"/>
        <dbReference type="ChEBI" id="CHEBI:15377"/>
        <dbReference type="ChEBI" id="CHEBI:15378"/>
        <dbReference type="ChEBI" id="CHEBI:57387"/>
        <dbReference type="ChEBI" id="CHEBI:58343"/>
        <dbReference type="ChEBI" id="CHEBI:156553"/>
    </reaction>
</comment>
<dbReference type="HAMAP" id="MF_03231">
    <property type="entry name" value="SCS3"/>
    <property type="match status" value="1"/>
</dbReference>
<comment type="subcellular location">
    <subcellularLocation>
        <location evidence="1 8">Endoplasmic reticulum membrane</location>
        <topology evidence="1 8">Multi-pass membrane protein</topology>
    </subcellularLocation>
</comment>
<evidence type="ECO:0000256" key="1">
    <source>
        <dbReference type="ARBA" id="ARBA00004477"/>
    </source>
</evidence>
<dbReference type="InterPro" id="IPR046400">
    <property type="entry name" value="SCS3"/>
</dbReference>
<keyword evidence="8" id="KW-0594">Phospholipid biosynthesis</keyword>
<dbReference type="EC" id="3.6.1.-" evidence="8"/>
<keyword evidence="3 8" id="KW-0378">Hydrolase</keyword>
<feature type="transmembrane region" description="Helical" evidence="10">
    <location>
        <begin position="59"/>
        <end position="77"/>
    </location>
</feature>
<keyword evidence="6" id="KW-0443">Lipid metabolism</keyword>
<comment type="catalytic activity">
    <reaction evidence="8">
        <text>(5Z,8Z,11Z,14Z)-eicosatetraenoyl-CoA + H2O = S-(5Z,8Z,11Z,14Z-eicosatetraenoyl)-4'-phosphopantetheine + adenosine 3',5'-bisphosphate + 2 H(+)</text>
        <dbReference type="Rhea" id="RHEA:65568"/>
        <dbReference type="ChEBI" id="CHEBI:15377"/>
        <dbReference type="ChEBI" id="CHEBI:15378"/>
        <dbReference type="ChEBI" id="CHEBI:57368"/>
        <dbReference type="ChEBI" id="CHEBI:58343"/>
        <dbReference type="ChEBI" id="CHEBI:156554"/>
    </reaction>
</comment>
<keyword evidence="7 8" id="KW-0472">Membrane</keyword>
<feature type="transmembrane region" description="Helical" evidence="10">
    <location>
        <begin position="308"/>
        <end position="328"/>
    </location>
</feature>
<dbReference type="PANTHER" id="PTHR23129">
    <property type="entry name" value="ACYL-COENZYME A DIPHOSPHATASE FITM2"/>
    <property type="match status" value="1"/>
</dbReference>
<gene>
    <name evidence="8" type="primary">SCS3</name>
    <name evidence="8" type="synonym">FIT2B</name>
    <name evidence="11" type="ORF">OEA41_005764</name>
</gene>
<dbReference type="GO" id="GO:0008654">
    <property type="term" value="P:phospholipid biosynthetic process"/>
    <property type="evidence" value="ECO:0007669"/>
    <property type="project" value="UniProtKB-KW"/>
</dbReference>
<dbReference type="GO" id="GO:0005789">
    <property type="term" value="C:endoplasmic reticulum membrane"/>
    <property type="evidence" value="ECO:0007669"/>
    <property type="project" value="UniProtKB-SubCell"/>
</dbReference>
<dbReference type="Pfam" id="PF10261">
    <property type="entry name" value="FIT"/>
    <property type="match status" value="1"/>
</dbReference>
<organism evidence="11 12">
    <name type="scientific">Lepraria neglecta</name>
    <dbReference type="NCBI Taxonomy" id="209136"/>
    <lineage>
        <taxon>Eukaryota</taxon>
        <taxon>Fungi</taxon>
        <taxon>Dikarya</taxon>
        <taxon>Ascomycota</taxon>
        <taxon>Pezizomycotina</taxon>
        <taxon>Lecanoromycetes</taxon>
        <taxon>OSLEUM clade</taxon>
        <taxon>Lecanoromycetidae</taxon>
        <taxon>Lecanorales</taxon>
        <taxon>Lecanorineae</taxon>
        <taxon>Stereocaulaceae</taxon>
        <taxon>Lepraria</taxon>
    </lineage>
</organism>
<feature type="active site" evidence="8">
    <location>
        <position position="302"/>
    </location>
</feature>
<feature type="compositionally biased region" description="Polar residues" evidence="9">
    <location>
        <begin position="1"/>
        <end position="13"/>
    </location>
</feature>
<evidence type="ECO:0000256" key="7">
    <source>
        <dbReference type="ARBA" id="ARBA00023136"/>
    </source>
</evidence>
<keyword evidence="5 8" id="KW-1133">Transmembrane helix</keyword>
<dbReference type="GO" id="GO:0140042">
    <property type="term" value="P:lipid droplet formation"/>
    <property type="evidence" value="ECO:0007669"/>
    <property type="project" value="UniProtKB-UniRule"/>
</dbReference>
<dbReference type="EMBL" id="JASNWA010000007">
    <property type="protein sequence ID" value="KAK3172442.1"/>
    <property type="molecule type" value="Genomic_DNA"/>
</dbReference>
<evidence type="ECO:0000256" key="2">
    <source>
        <dbReference type="ARBA" id="ARBA00022692"/>
    </source>
</evidence>
<sequence length="340" mass="36749">MASNRRNGANTPKPSTPIELPEPATRPTSISSSTPTPHQDRDTTTHWITALFPTPLETLLLSTYPALLLLGSLFSTLSPTTRSAPYNPTTQSHPPSSAPSYFALKSNLLNTYFVKIAWFWVSLAYLLFLVVHPANGPGLLGSRGLVLTPKRLRGVLRWAIVTMWWGGVTQWFFGPAIIDRGFQLTGGACELASQYEGTGGGEDFVTGQACKAVGGTWRGGHDISGHVFILVLGSAFLGLEVLPILMGLRDERRVRGRDGGVGAPERELVAQEQEGRKVGLGLPLGVMGLSAWMLLMTATFFHTWFEKLTGLLVAFMGIVVVLFLPRAVPALRDVVGMPGI</sequence>
<dbReference type="GO" id="GO:0010945">
    <property type="term" value="F:coenzyme A diphosphatase activity"/>
    <property type="evidence" value="ECO:0007669"/>
    <property type="project" value="InterPro"/>
</dbReference>
<dbReference type="PANTHER" id="PTHR23129:SF0">
    <property type="entry name" value="ACYL-COENZYME A DIPHOSPHATASE FITM2"/>
    <property type="match status" value="1"/>
</dbReference>
<feature type="transmembrane region" description="Helical" evidence="10">
    <location>
        <begin position="112"/>
        <end position="134"/>
    </location>
</feature>
<comment type="catalytic activity">
    <reaction evidence="8">
        <text>hexadecanoyl-CoA + H2O = S-hexadecanoyl-4'-phosphopantetheine + adenosine 3',5'-bisphosphate + 2 H(+)</text>
        <dbReference type="Rhea" id="RHEA:50032"/>
        <dbReference type="ChEBI" id="CHEBI:15377"/>
        <dbReference type="ChEBI" id="CHEBI:15378"/>
        <dbReference type="ChEBI" id="CHEBI:57379"/>
        <dbReference type="ChEBI" id="CHEBI:58343"/>
        <dbReference type="ChEBI" id="CHEBI:132018"/>
    </reaction>
</comment>
<name>A0AAD9Z975_9LECA</name>
<keyword evidence="8" id="KW-1208">Phospholipid metabolism</keyword>
<keyword evidence="12" id="KW-1185">Reference proteome</keyword>
<keyword evidence="8" id="KW-0444">Lipid biosynthesis</keyword>